<evidence type="ECO:0000313" key="2">
    <source>
        <dbReference type="Proteomes" id="UP001221898"/>
    </source>
</evidence>
<protein>
    <submittedName>
        <fullName evidence="1">Uncharacterized protein</fullName>
    </submittedName>
</protein>
<gene>
    <name evidence="1" type="ORF">AAFF_G00319240</name>
</gene>
<accession>A0AAD7SMR4</accession>
<proteinExistence type="predicted"/>
<sequence>MAVENYRQITEEFADGIVVPLTDGLCAILTVTDTINKINSSSSSIQASDCEKILDLIATAHCKTE</sequence>
<name>A0AAD7SMR4_9TELE</name>
<keyword evidence="2" id="KW-1185">Reference proteome</keyword>
<feature type="non-terminal residue" evidence="1">
    <location>
        <position position="65"/>
    </location>
</feature>
<reference evidence="1" key="1">
    <citation type="journal article" date="2023" name="Science">
        <title>Genome structures resolve the early diversification of teleost fishes.</title>
        <authorList>
            <person name="Parey E."/>
            <person name="Louis A."/>
            <person name="Montfort J."/>
            <person name="Bouchez O."/>
            <person name="Roques C."/>
            <person name="Iampietro C."/>
            <person name="Lluch J."/>
            <person name="Castinel A."/>
            <person name="Donnadieu C."/>
            <person name="Desvignes T."/>
            <person name="Floi Bucao C."/>
            <person name="Jouanno E."/>
            <person name="Wen M."/>
            <person name="Mejri S."/>
            <person name="Dirks R."/>
            <person name="Jansen H."/>
            <person name="Henkel C."/>
            <person name="Chen W.J."/>
            <person name="Zahm M."/>
            <person name="Cabau C."/>
            <person name="Klopp C."/>
            <person name="Thompson A.W."/>
            <person name="Robinson-Rechavi M."/>
            <person name="Braasch I."/>
            <person name="Lecointre G."/>
            <person name="Bobe J."/>
            <person name="Postlethwait J.H."/>
            <person name="Berthelot C."/>
            <person name="Roest Crollius H."/>
            <person name="Guiguen Y."/>
        </authorList>
    </citation>
    <scope>NUCLEOTIDE SEQUENCE</scope>
    <source>
        <tissue evidence="1">Blood</tissue>
    </source>
</reference>
<organism evidence="1 2">
    <name type="scientific">Aldrovandia affinis</name>
    <dbReference type="NCBI Taxonomy" id="143900"/>
    <lineage>
        <taxon>Eukaryota</taxon>
        <taxon>Metazoa</taxon>
        <taxon>Chordata</taxon>
        <taxon>Craniata</taxon>
        <taxon>Vertebrata</taxon>
        <taxon>Euteleostomi</taxon>
        <taxon>Actinopterygii</taxon>
        <taxon>Neopterygii</taxon>
        <taxon>Teleostei</taxon>
        <taxon>Notacanthiformes</taxon>
        <taxon>Halosauridae</taxon>
        <taxon>Aldrovandia</taxon>
    </lineage>
</organism>
<evidence type="ECO:0000313" key="1">
    <source>
        <dbReference type="EMBL" id="KAJ8405451.1"/>
    </source>
</evidence>
<comment type="caution">
    <text evidence="1">The sequence shown here is derived from an EMBL/GenBank/DDBJ whole genome shotgun (WGS) entry which is preliminary data.</text>
</comment>
<dbReference type="AlphaFoldDB" id="A0AAD7SMR4"/>
<dbReference type="Proteomes" id="UP001221898">
    <property type="component" value="Unassembled WGS sequence"/>
</dbReference>
<dbReference type="EMBL" id="JAINUG010000048">
    <property type="protein sequence ID" value="KAJ8405451.1"/>
    <property type="molecule type" value="Genomic_DNA"/>
</dbReference>